<sequence length="76" mass="8657">MSLRETVIDFSFLLKECSIPSISALVVGIGLMFWAAETDNTGNTQNEKVRTNQKRKLFLVFFVSTLVYFTITNIFT</sequence>
<accession>A0ABS4FQC3</accession>
<dbReference type="Proteomes" id="UP001519272">
    <property type="component" value="Unassembled WGS sequence"/>
</dbReference>
<name>A0ABS4FQC3_9BACL</name>
<protein>
    <submittedName>
        <fullName evidence="2">Uncharacterized protein</fullName>
    </submittedName>
</protein>
<gene>
    <name evidence="2" type="ORF">J2Z32_001402</name>
</gene>
<evidence type="ECO:0000313" key="3">
    <source>
        <dbReference type="Proteomes" id="UP001519272"/>
    </source>
</evidence>
<proteinExistence type="predicted"/>
<keyword evidence="3" id="KW-1185">Reference proteome</keyword>
<evidence type="ECO:0000256" key="1">
    <source>
        <dbReference type="SAM" id="Phobius"/>
    </source>
</evidence>
<dbReference type="EMBL" id="JAGGKG010000005">
    <property type="protein sequence ID" value="MBP1904778.1"/>
    <property type="molecule type" value="Genomic_DNA"/>
</dbReference>
<keyword evidence="1" id="KW-0472">Membrane</keyword>
<keyword evidence="1" id="KW-0812">Transmembrane</keyword>
<organism evidence="2 3">
    <name type="scientific">Paenibacillus turicensis</name>
    <dbReference type="NCBI Taxonomy" id="160487"/>
    <lineage>
        <taxon>Bacteria</taxon>
        <taxon>Bacillati</taxon>
        <taxon>Bacillota</taxon>
        <taxon>Bacilli</taxon>
        <taxon>Bacillales</taxon>
        <taxon>Paenibacillaceae</taxon>
        <taxon>Paenibacillus</taxon>
    </lineage>
</organism>
<comment type="caution">
    <text evidence="2">The sequence shown here is derived from an EMBL/GenBank/DDBJ whole genome shotgun (WGS) entry which is preliminary data.</text>
</comment>
<feature type="transmembrane region" description="Helical" evidence="1">
    <location>
        <begin position="12"/>
        <end position="36"/>
    </location>
</feature>
<evidence type="ECO:0000313" key="2">
    <source>
        <dbReference type="EMBL" id="MBP1904778.1"/>
    </source>
</evidence>
<keyword evidence="1" id="KW-1133">Transmembrane helix</keyword>
<reference evidence="2 3" key="1">
    <citation type="submission" date="2021-03" db="EMBL/GenBank/DDBJ databases">
        <title>Genomic Encyclopedia of Type Strains, Phase IV (KMG-IV): sequencing the most valuable type-strain genomes for metagenomic binning, comparative biology and taxonomic classification.</title>
        <authorList>
            <person name="Goeker M."/>
        </authorList>
    </citation>
    <scope>NUCLEOTIDE SEQUENCE [LARGE SCALE GENOMIC DNA]</scope>
    <source>
        <strain evidence="2 3">DSM 14349</strain>
    </source>
</reference>
<feature type="transmembrane region" description="Helical" evidence="1">
    <location>
        <begin position="57"/>
        <end position="75"/>
    </location>
</feature>